<comment type="similarity">
    <text evidence="1">Belongs to the AfsR/DnrI/RedD regulatory family.</text>
</comment>
<evidence type="ECO:0000256" key="2">
    <source>
        <dbReference type="ARBA" id="ARBA00023015"/>
    </source>
</evidence>
<dbReference type="Gene3D" id="1.10.10.10">
    <property type="entry name" value="Winged helix-like DNA-binding domain superfamily/Winged helix DNA-binding domain"/>
    <property type="match status" value="1"/>
</dbReference>
<keyword evidence="2" id="KW-0805">Transcription regulation</keyword>
<dbReference type="SUPFAM" id="SSF52540">
    <property type="entry name" value="P-loop containing nucleoside triphosphate hydrolases"/>
    <property type="match status" value="1"/>
</dbReference>
<dbReference type="InterPro" id="IPR036388">
    <property type="entry name" value="WH-like_DNA-bd_sf"/>
</dbReference>
<dbReference type="EMBL" id="JBHSFQ010000051">
    <property type="protein sequence ID" value="MFC4565877.1"/>
    <property type="molecule type" value="Genomic_DNA"/>
</dbReference>
<dbReference type="PANTHER" id="PTHR35807">
    <property type="entry name" value="TRANSCRIPTIONAL REGULATOR REDD-RELATED"/>
    <property type="match status" value="1"/>
</dbReference>
<dbReference type="SUPFAM" id="SSF46894">
    <property type="entry name" value="C-terminal effector domain of the bipartite response regulators"/>
    <property type="match status" value="1"/>
</dbReference>
<dbReference type="SUPFAM" id="SSF48452">
    <property type="entry name" value="TPR-like"/>
    <property type="match status" value="2"/>
</dbReference>
<protein>
    <submittedName>
        <fullName evidence="8">BTAD domain-containing putative transcriptional regulator</fullName>
    </submittedName>
</protein>
<comment type="caution">
    <text evidence="8">The sequence shown here is derived from an EMBL/GenBank/DDBJ whole genome shotgun (WGS) entry which is preliminary data.</text>
</comment>
<dbReference type="Gene3D" id="3.40.50.300">
    <property type="entry name" value="P-loop containing nucleotide triphosphate hydrolases"/>
    <property type="match status" value="1"/>
</dbReference>
<feature type="region of interest" description="Disordered" evidence="5">
    <location>
        <begin position="895"/>
        <end position="915"/>
    </location>
</feature>
<organism evidence="8 9">
    <name type="scientific">Nocardiopsis mangrovi</name>
    <dbReference type="NCBI Taxonomy" id="1179818"/>
    <lineage>
        <taxon>Bacteria</taxon>
        <taxon>Bacillati</taxon>
        <taxon>Actinomycetota</taxon>
        <taxon>Actinomycetes</taxon>
        <taxon>Streptosporangiales</taxon>
        <taxon>Nocardiopsidaceae</taxon>
        <taxon>Nocardiopsis</taxon>
    </lineage>
</organism>
<sequence length="915" mass="96442">MSHPEPRFGVLGPLRIPTGAGAAGLNAVKPRMLLATLLLDAGRVVPLDTIVEALWPGRPPRSAVANVRTYASSLRSALGGDRLRSEASGYAIRVEPGELDLHVFDDLVRRSAAARGAGRHEDALGLLDDALGHWRGRPLADLPAGAAWEDAIGRITERHVAAAEEHAALHLALGRHTAAIAPLRALLADHPFRERLWLHLVLAHYGSGRRAEALNTYAEVRRLLVAELGVEPCAELRQVHDAVLRGEPVAGTVAAALASVLPHVVPAVCQLPRDLPDFQGRDTALRDLRHLACDGRGAPAVVVVAGPPGVGKSALATRAGHALRDRFPDGQLHLDLGGAGDAPASPHDLLGDLLSWLGVVGRARPAGIAARAALYRSRMAGRRMLLILDAAADADQVRPLLPGTEGCAVIVTGRRRLSDLPGARLLELGMLDAAASRALLESAAAPGAAAADPAAAEAIMRSCGGLPLAIRQAGGRLSGRRAWPPGVLAERLADEPRRLTALGVRPGFAAAFGDLPGPAAAAFRSLGALGATASLPTWAIGALADRDDAEAEDVVDALVEAHAIEPAGVDAIDQPRFTMHGLVRLYAGELADRPGARSERRASLERLAGGWLALVESANAGIPVSPFVPRLGGAGRRPPGGTAARRAADRPRAWFDAERPALVEAVGRTAGAGLADHAWELAVSLVPYFDMHGHYGDWYRTHSTALAATQAAGHRRGEAALLRGLGQLRAYQGDHERATALFERSRRMFAECGDGHGESIALTGLATVARMRGRYTDSLEHCHRALEGALAAGDRHGETLIRASIGRLWRACGDRDTALDWLSAALDLSRDTGDRHREAHVLHEIGLLRAGDGARAAAMARFRAALAIFHDIGDREGITGSLAVMDRTARLVHTGRAPHADRPRGARVARPTHTG</sequence>
<evidence type="ECO:0000256" key="5">
    <source>
        <dbReference type="SAM" id="MobiDB-lite"/>
    </source>
</evidence>
<evidence type="ECO:0000256" key="3">
    <source>
        <dbReference type="ARBA" id="ARBA00023125"/>
    </source>
</evidence>
<dbReference type="InterPro" id="IPR019734">
    <property type="entry name" value="TPR_rpt"/>
</dbReference>
<accession>A0ABV9E4M8</accession>
<dbReference type="InterPro" id="IPR016032">
    <property type="entry name" value="Sig_transdc_resp-reg_C-effctor"/>
</dbReference>
<gene>
    <name evidence="8" type="ORF">ACFO4E_28795</name>
</gene>
<name>A0ABV9E4M8_9ACTN</name>
<dbReference type="Pfam" id="PF03704">
    <property type="entry name" value="BTAD"/>
    <property type="match status" value="1"/>
</dbReference>
<dbReference type="InterPro" id="IPR027417">
    <property type="entry name" value="P-loop_NTPase"/>
</dbReference>
<evidence type="ECO:0000259" key="6">
    <source>
        <dbReference type="SMART" id="SM00862"/>
    </source>
</evidence>
<evidence type="ECO:0000256" key="1">
    <source>
        <dbReference type="ARBA" id="ARBA00005820"/>
    </source>
</evidence>
<dbReference type="SMART" id="SM00028">
    <property type="entry name" value="TPR"/>
    <property type="match status" value="4"/>
</dbReference>
<keyword evidence="4" id="KW-0804">Transcription</keyword>
<keyword evidence="3" id="KW-0238">DNA-binding</keyword>
<evidence type="ECO:0000313" key="9">
    <source>
        <dbReference type="Proteomes" id="UP001595923"/>
    </source>
</evidence>
<dbReference type="InterPro" id="IPR011990">
    <property type="entry name" value="TPR-like_helical_dom_sf"/>
</dbReference>
<dbReference type="InterPro" id="IPR051677">
    <property type="entry name" value="AfsR-DnrI-RedD_regulator"/>
</dbReference>
<feature type="domain" description="Bacterial transcriptional activator" evidence="7">
    <location>
        <begin position="99"/>
        <end position="244"/>
    </location>
</feature>
<dbReference type="CDD" id="cd15831">
    <property type="entry name" value="BTAD"/>
    <property type="match status" value="1"/>
</dbReference>
<dbReference type="RefSeq" id="WP_378580257.1">
    <property type="nucleotide sequence ID" value="NZ_JBHSFQ010000051.1"/>
</dbReference>
<dbReference type="Gene3D" id="1.25.40.10">
    <property type="entry name" value="Tetratricopeptide repeat domain"/>
    <property type="match status" value="2"/>
</dbReference>
<dbReference type="PRINTS" id="PR00364">
    <property type="entry name" value="DISEASERSIST"/>
</dbReference>
<dbReference type="SMART" id="SM01043">
    <property type="entry name" value="BTAD"/>
    <property type="match status" value="1"/>
</dbReference>
<evidence type="ECO:0000313" key="8">
    <source>
        <dbReference type="EMBL" id="MFC4565877.1"/>
    </source>
</evidence>
<dbReference type="Proteomes" id="UP001595923">
    <property type="component" value="Unassembled WGS sequence"/>
</dbReference>
<dbReference type="InterPro" id="IPR001867">
    <property type="entry name" value="OmpR/PhoB-type_DNA-bd"/>
</dbReference>
<feature type="domain" description="OmpR/PhoB-type" evidence="6">
    <location>
        <begin position="19"/>
        <end position="92"/>
    </location>
</feature>
<reference evidence="9" key="1">
    <citation type="journal article" date="2019" name="Int. J. Syst. Evol. Microbiol.">
        <title>The Global Catalogue of Microorganisms (GCM) 10K type strain sequencing project: providing services to taxonomists for standard genome sequencing and annotation.</title>
        <authorList>
            <consortium name="The Broad Institute Genomics Platform"/>
            <consortium name="The Broad Institute Genome Sequencing Center for Infectious Disease"/>
            <person name="Wu L."/>
            <person name="Ma J."/>
        </authorList>
    </citation>
    <scope>NUCLEOTIDE SEQUENCE [LARGE SCALE GENOMIC DNA]</scope>
    <source>
        <strain evidence="9">XZYJ18</strain>
    </source>
</reference>
<keyword evidence="9" id="KW-1185">Reference proteome</keyword>
<dbReference type="PANTHER" id="PTHR35807:SF1">
    <property type="entry name" value="TRANSCRIPTIONAL REGULATOR REDD"/>
    <property type="match status" value="1"/>
</dbReference>
<dbReference type="SMART" id="SM00862">
    <property type="entry name" value="Trans_reg_C"/>
    <property type="match status" value="1"/>
</dbReference>
<evidence type="ECO:0000256" key="4">
    <source>
        <dbReference type="ARBA" id="ARBA00023163"/>
    </source>
</evidence>
<evidence type="ECO:0000259" key="7">
    <source>
        <dbReference type="SMART" id="SM01043"/>
    </source>
</evidence>
<proteinExistence type="inferred from homology"/>
<dbReference type="InterPro" id="IPR005158">
    <property type="entry name" value="BTAD"/>
</dbReference>